<dbReference type="AlphaFoldDB" id="A0A1V8YF71"/>
<sequence length="138" mass="16299">MKINEMNSVYVDPSIENIERHAEYEKIHKIMTRSAYHYFDHLSDLFEREPLKYAEIENIIYEKHKIEGPSLLEILKKEGKGMYHSELLPQVNENFLLEGIQALFIECQKESRVVRDFVEKTIFHASLLGTGYNNTQSY</sequence>
<proteinExistence type="predicted"/>
<dbReference type="Proteomes" id="UP000192477">
    <property type="component" value="Unassembled WGS sequence"/>
</dbReference>
<dbReference type="RefSeq" id="WP_081181261.1">
    <property type="nucleotide sequence ID" value="NZ_MJEB01000032.1"/>
</dbReference>
<reference evidence="1 2" key="1">
    <citation type="journal article" date="2017" name="BMC Microbiol.">
        <title>Comparative genomics of Enterococcus spp. isolated from bovine feces.</title>
        <authorList>
            <person name="Beukers A.G."/>
            <person name="Zaheer R."/>
            <person name="Goji N."/>
            <person name="Amoako K.K."/>
            <person name="Chaves A.V."/>
            <person name="Ward M.P."/>
            <person name="McAllister T.A."/>
        </authorList>
    </citation>
    <scope>NUCLEOTIDE SEQUENCE [LARGE SCALE GENOMIC DNA]</scope>
    <source>
        <strain evidence="1 2">F1129D 143</strain>
    </source>
</reference>
<gene>
    <name evidence="1" type="ORF">BH747_00090</name>
</gene>
<dbReference type="OrthoDB" id="10007925at2"/>
<evidence type="ECO:0000313" key="2">
    <source>
        <dbReference type="Proteomes" id="UP000192477"/>
    </source>
</evidence>
<organism evidence="1 2">
    <name type="scientific">Enterococcus villorum</name>
    <dbReference type="NCBI Taxonomy" id="112904"/>
    <lineage>
        <taxon>Bacteria</taxon>
        <taxon>Bacillati</taxon>
        <taxon>Bacillota</taxon>
        <taxon>Bacilli</taxon>
        <taxon>Lactobacillales</taxon>
        <taxon>Enterococcaceae</taxon>
        <taxon>Enterococcus</taxon>
    </lineage>
</organism>
<evidence type="ECO:0000313" key="1">
    <source>
        <dbReference type="EMBL" id="OQO71269.1"/>
    </source>
</evidence>
<protein>
    <submittedName>
        <fullName evidence="1">Uncharacterized protein</fullName>
    </submittedName>
</protein>
<dbReference type="STRING" id="112904.BH747_00090"/>
<dbReference type="EMBL" id="MJEA01000001">
    <property type="protein sequence ID" value="OQO71269.1"/>
    <property type="molecule type" value="Genomic_DNA"/>
</dbReference>
<accession>A0A1V8YF71</accession>
<name>A0A1V8YF71_9ENTE</name>
<comment type="caution">
    <text evidence="1">The sequence shown here is derived from an EMBL/GenBank/DDBJ whole genome shotgun (WGS) entry which is preliminary data.</text>
</comment>